<feature type="transmembrane region" description="Helical" evidence="1">
    <location>
        <begin position="81"/>
        <end position="103"/>
    </location>
</feature>
<dbReference type="AlphaFoldDB" id="A0A2Z6M4F0"/>
<gene>
    <name evidence="2" type="ORF">TSUD_78560</name>
</gene>
<dbReference type="EMBL" id="DF973203">
    <property type="protein sequence ID" value="GAU19730.1"/>
    <property type="molecule type" value="Genomic_DNA"/>
</dbReference>
<feature type="transmembrane region" description="Helical" evidence="1">
    <location>
        <begin position="110"/>
        <end position="130"/>
    </location>
</feature>
<evidence type="ECO:0000313" key="3">
    <source>
        <dbReference type="Proteomes" id="UP000242715"/>
    </source>
</evidence>
<dbReference type="Proteomes" id="UP000242715">
    <property type="component" value="Unassembled WGS sequence"/>
</dbReference>
<accession>A0A2Z6M4F0</accession>
<evidence type="ECO:0008006" key="4">
    <source>
        <dbReference type="Google" id="ProtNLM"/>
    </source>
</evidence>
<organism evidence="2 3">
    <name type="scientific">Trifolium subterraneum</name>
    <name type="common">Subterranean clover</name>
    <dbReference type="NCBI Taxonomy" id="3900"/>
    <lineage>
        <taxon>Eukaryota</taxon>
        <taxon>Viridiplantae</taxon>
        <taxon>Streptophyta</taxon>
        <taxon>Embryophyta</taxon>
        <taxon>Tracheophyta</taxon>
        <taxon>Spermatophyta</taxon>
        <taxon>Magnoliopsida</taxon>
        <taxon>eudicotyledons</taxon>
        <taxon>Gunneridae</taxon>
        <taxon>Pentapetalae</taxon>
        <taxon>rosids</taxon>
        <taxon>fabids</taxon>
        <taxon>Fabales</taxon>
        <taxon>Fabaceae</taxon>
        <taxon>Papilionoideae</taxon>
        <taxon>50 kb inversion clade</taxon>
        <taxon>NPAAA clade</taxon>
        <taxon>Hologalegina</taxon>
        <taxon>IRL clade</taxon>
        <taxon>Trifolieae</taxon>
        <taxon>Trifolium</taxon>
    </lineage>
</organism>
<feature type="transmembrane region" description="Helical" evidence="1">
    <location>
        <begin position="20"/>
        <end position="37"/>
    </location>
</feature>
<sequence>MLSSWCPIEVEVGCFDGDDWRFLGGGGGFGVGFWCPYRRSFAVMGDGCCGSGGGCVLLVVVEVVVLIVLGLGVLWFSGEPFIFAGLLCFCGPFPCCVLCRIVFGVVGPILCCWCGSGICFGGFSVVFMAGEVVR</sequence>
<protein>
    <recommendedName>
        <fullName evidence="4">Transmembrane protein</fullName>
    </recommendedName>
</protein>
<reference evidence="3" key="1">
    <citation type="journal article" date="2017" name="Front. Plant Sci.">
        <title>Climate Clever Clovers: New Paradigm to Reduce the Environmental Footprint of Ruminants by Breeding Low Methanogenic Forages Utilizing Haplotype Variation.</title>
        <authorList>
            <person name="Kaur P."/>
            <person name="Appels R."/>
            <person name="Bayer P.E."/>
            <person name="Keeble-Gagnere G."/>
            <person name="Wang J."/>
            <person name="Hirakawa H."/>
            <person name="Shirasawa K."/>
            <person name="Vercoe P."/>
            <person name="Stefanova K."/>
            <person name="Durmic Z."/>
            <person name="Nichols P."/>
            <person name="Revell C."/>
            <person name="Isobe S.N."/>
            <person name="Edwards D."/>
            <person name="Erskine W."/>
        </authorList>
    </citation>
    <scope>NUCLEOTIDE SEQUENCE [LARGE SCALE GENOMIC DNA]</scope>
    <source>
        <strain evidence="3">cv. Daliak</strain>
    </source>
</reference>
<keyword evidence="3" id="KW-1185">Reference proteome</keyword>
<keyword evidence="1" id="KW-0472">Membrane</keyword>
<keyword evidence="1" id="KW-0812">Transmembrane</keyword>
<keyword evidence="1" id="KW-1133">Transmembrane helix</keyword>
<evidence type="ECO:0000313" key="2">
    <source>
        <dbReference type="EMBL" id="GAU19730.1"/>
    </source>
</evidence>
<name>A0A2Z6M4F0_TRISU</name>
<feature type="transmembrane region" description="Helical" evidence="1">
    <location>
        <begin position="49"/>
        <end position="75"/>
    </location>
</feature>
<evidence type="ECO:0000256" key="1">
    <source>
        <dbReference type="SAM" id="Phobius"/>
    </source>
</evidence>
<proteinExistence type="predicted"/>